<keyword evidence="2" id="KW-1185">Reference proteome</keyword>
<evidence type="ECO:0000313" key="1">
    <source>
        <dbReference type="EMBL" id="CAG8507093.1"/>
    </source>
</evidence>
<name>A0ACA9L2H2_9GLOM</name>
<protein>
    <submittedName>
        <fullName evidence="1">9960_t:CDS:1</fullName>
    </submittedName>
</protein>
<comment type="caution">
    <text evidence="1">The sequence shown here is derived from an EMBL/GenBank/DDBJ whole genome shotgun (WGS) entry which is preliminary data.</text>
</comment>
<sequence length="57" mass="6371">TVLEDILEDALKYKLTIIFDLSSSSESEFAQSWSKYKAALSIKSGCLNLELGWPDSE</sequence>
<feature type="non-terminal residue" evidence="1">
    <location>
        <position position="1"/>
    </location>
</feature>
<proteinExistence type="predicted"/>
<gene>
    <name evidence="1" type="ORF">SPELUC_LOCUS3296</name>
</gene>
<reference evidence="1" key="1">
    <citation type="submission" date="2021-06" db="EMBL/GenBank/DDBJ databases">
        <authorList>
            <person name="Kallberg Y."/>
            <person name="Tangrot J."/>
            <person name="Rosling A."/>
        </authorList>
    </citation>
    <scope>NUCLEOTIDE SEQUENCE</scope>
    <source>
        <strain evidence="1">28 12/20/2015</strain>
    </source>
</reference>
<organism evidence="1 2">
    <name type="scientific">Cetraspora pellucida</name>
    <dbReference type="NCBI Taxonomy" id="1433469"/>
    <lineage>
        <taxon>Eukaryota</taxon>
        <taxon>Fungi</taxon>
        <taxon>Fungi incertae sedis</taxon>
        <taxon>Mucoromycota</taxon>
        <taxon>Glomeromycotina</taxon>
        <taxon>Glomeromycetes</taxon>
        <taxon>Diversisporales</taxon>
        <taxon>Gigasporaceae</taxon>
        <taxon>Cetraspora</taxon>
    </lineage>
</organism>
<dbReference type="Proteomes" id="UP000789366">
    <property type="component" value="Unassembled WGS sequence"/>
</dbReference>
<dbReference type="EMBL" id="CAJVPW010002471">
    <property type="protein sequence ID" value="CAG8507093.1"/>
    <property type="molecule type" value="Genomic_DNA"/>
</dbReference>
<evidence type="ECO:0000313" key="2">
    <source>
        <dbReference type="Proteomes" id="UP000789366"/>
    </source>
</evidence>
<accession>A0ACA9L2H2</accession>